<organism evidence="1">
    <name type="scientific">Cyanothece sp. (strain PCC 7425 / ATCC 29141)</name>
    <dbReference type="NCBI Taxonomy" id="395961"/>
    <lineage>
        <taxon>Bacteria</taxon>
        <taxon>Bacillati</taxon>
        <taxon>Cyanobacteriota</taxon>
        <taxon>Cyanophyceae</taxon>
        <taxon>Gomontiellales</taxon>
        <taxon>Cyanothecaceae</taxon>
        <taxon>Cyanothece</taxon>
    </lineage>
</organism>
<name>B8HVN2_CYAP4</name>
<dbReference type="AlphaFoldDB" id="B8HVN2"/>
<dbReference type="HOGENOM" id="CLU_1803799_0_0_3"/>
<sequence>MAQGIFWSILLIFFAVLAGLGWWEYRRIEAYRLWATQFDHAKYDIYAVLGQKGQELIWGKPTRRGPVDLQQINLAQVEAIALWIDDQPVDLDALPARGRRISLALQPIEKTTWIKIPFTEIPLAAEWTKHLQQSLEKKFSGEIAR</sequence>
<accession>B8HVN2</accession>
<dbReference type="OrthoDB" id="530035at2"/>
<proteinExistence type="predicted"/>
<dbReference type="KEGG" id="cyn:Cyan7425_4030"/>
<dbReference type="EMBL" id="CP001344">
    <property type="protein sequence ID" value="ACL46344.1"/>
    <property type="molecule type" value="Genomic_DNA"/>
</dbReference>
<evidence type="ECO:0000313" key="1">
    <source>
        <dbReference type="EMBL" id="ACL46344.1"/>
    </source>
</evidence>
<gene>
    <name evidence="1" type="ordered locus">Cyan7425_4030</name>
</gene>
<dbReference type="STRING" id="395961.Cyan7425_4030"/>
<protein>
    <submittedName>
        <fullName evidence="1">Uncharacterized protein</fullName>
    </submittedName>
</protein>
<reference evidence="1" key="1">
    <citation type="submission" date="2009-01" db="EMBL/GenBank/DDBJ databases">
        <title>Complete sequence of chromosome Cyanothece sp. PCC 7425.</title>
        <authorList>
            <consortium name="US DOE Joint Genome Institute"/>
            <person name="Lucas S."/>
            <person name="Copeland A."/>
            <person name="Lapidus A."/>
            <person name="Glavina del Rio T."/>
            <person name="Dalin E."/>
            <person name="Tice H."/>
            <person name="Bruce D."/>
            <person name="Goodwin L."/>
            <person name="Pitluck S."/>
            <person name="Sims D."/>
            <person name="Meineke L."/>
            <person name="Brettin T."/>
            <person name="Detter J.C."/>
            <person name="Han C."/>
            <person name="Larimer F."/>
            <person name="Land M."/>
            <person name="Hauser L."/>
            <person name="Kyrpides N."/>
            <person name="Ovchinnikova G."/>
            <person name="Liberton M."/>
            <person name="Stoeckel J."/>
            <person name="Banerjee A."/>
            <person name="Singh A."/>
            <person name="Page L."/>
            <person name="Sato H."/>
            <person name="Zhao L."/>
            <person name="Sherman L."/>
            <person name="Pakrasi H."/>
            <person name="Richardson P."/>
        </authorList>
    </citation>
    <scope>NUCLEOTIDE SEQUENCE</scope>
    <source>
        <strain evidence="1">PCC 7425</strain>
    </source>
</reference>
<dbReference type="eggNOG" id="ENOG5031GFC">
    <property type="taxonomic scope" value="Bacteria"/>
</dbReference>